<reference evidence="2 3" key="2">
    <citation type="journal article" date="2017" name="Genome Announc.">
        <title>Draft genome sequence of Aquitalea magnusonii strain H3, a plant growth-promoting bacterium of duckweed Lemna minor.</title>
        <authorList>
            <person name="Ishizawa H."/>
            <person name="Kuroda M."/>
            <person name="Ike M."/>
        </authorList>
    </citation>
    <scope>NUCLEOTIDE SEQUENCE [LARGE SCALE GENOMIC DNA]</scope>
    <source>
        <strain evidence="2 3">H3</strain>
    </source>
</reference>
<organism evidence="2 3">
    <name type="scientific">Aquitalea magnusonii</name>
    <dbReference type="NCBI Taxonomy" id="332411"/>
    <lineage>
        <taxon>Bacteria</taxon>
        <taxon>Pseudomonadati</taxon>
        <taxon>Pseudomonadota</taxon>
        <taxon>Betaproteobacteria</taxon>
        <taxon>Neisseriales</taxon>
        <taxon>Chromobacteriaceae</taxon>
        <taxon>Aquitalea</taxon>
    </lineage>
</organism>
<name>A0A3G9G6E3_9NEIS</name>
<protein>
    <submittedName>
        <fullName evidence="2">Uncharacterized protein</fullName>
    </submittedName>
</protein>
<dbReference type="AlphaFoldDB" id="A0A3G9G6E3"/>
<dbReference type="Proteomes" id="UP000198290">
    <property type="component" value="Chromosome"/>
</dbReference>
<gene>
    <name evidence="2" type="ORF">DLM_0012</name>
</gene>
<sequence>MLPDLAMADGQGMWLGLVRGNPVLHWKYSPNLCQGLLMTTFKQRINNEERRSGKDRRQQDGCSPTGHERRGNVEQRKPDVEEITLSQDEWEELVRGNAINTPPR</sequence>
<proteinExistence type="predicted"/>
<dbReference type="OrthoDB" id="8821332at2"/>
<evidence type="ECO:0000313" key="2">
    <source>
        <dbReference type="EMBL" id="BBF83700.1"/>
    </source>
</evidence>
<dbReference type="RefSeq" id="WP_089084447.1">
    <property type="nucleotide sequence ID" value="NZ_AP018823.1"/>
</dbReference>
<feature type="compositionally biased region" description="Basic and acidic residues" evidence="1">
    <location>
        <begin position="66"/>
        <end position="80"/>
    </location>
</feature>
<reference evidence="3" key="3">
    <citation type="journal article" date="2017" name="Plant Physiol. Biochem.">
        <title>Differential oxidative and antioxidative response of duckweed Lemna minor toward plant growth promoting/inhibiting bacteria.</title>
        <authorList>
            <person name="Ishizawa H."/>
            <person name="Kuroda M."/>
            <person name="Morikawa M."/>
            <person name="Ike M."/>
        </authorList>
    </citation>
    <scope>NUCLEOTIDE SEQUENCE [LARGE SCALE GENOMIC DNA]</scope>
    <source>
        <strain evidence="3">H3</strain>
    </source>
</reference>
<dbReference type="EMBL" id="AP018823">
    <property type="protein sequence ID" value="BBF83700.1"/>
    <property type="molecule type" value="Genomic_DNA"/>
</dbReference>
<evidence type="ECO:0000256" key="1">
    <source>
        <dbReference type="SAM" id="MobiDB-lite"/>
    </source>
</evidence>
<feature type="region of interest" description="Disordered" evidence="1">
    <location>
        <begin position="47"/>
        <end position="87"/>
    </location>
</feature>
<accession>A0A3G9G6E3</accession>
<dbReference type="KEGG" id="amah:DLM_0012"/>
<evidence type="ECO:0000313" key="3">
    <source>
        <dbReference type="Proteomes" id="UP000198290"/>
    </source>
</evidence>
<reference evidence="3" key="1">
    <citation type="journal article" date="2017" name="Biotechnol. Biofuels">
        <title>Evaluation of environmental bacterial communities as a factor affecting the growth of duckweed Lemna minor.</title>
        <authorList>
            <person name="Ishizawa H."/>
            <person name="Kuroda M."/>
            <person name="Morikawa M."/>
            <person name="Ike M."/>
        </authorList>
    </citation>
    <scope>NUCLEOTIDE SEQUENCE [LARGE SCALE GENOMIC DNA]</scope>
    <source>
        <strain evidence="3">H3</strain>
    </source>
</reference>
<keyword evidence="3" id="KW-1185">Reference proteome</keyword>
<feature type="compositionally biased region" description="Basic and acidic residues" evidence="1">
    <location>
        <begin position="47"/>
        <end position="59"/>
    </location>
</feature>